<evidence type="ECO:0000313" key="3">
    <source>
        <dbReference type="EMBL" id="CAF1256898.1"/>
    </source>
</evidence>
<evidence type="ECO:0000256" key="2">
    <source>
        <dbReference type="SAM" id="MobiDB-lite"/>
    </source>
</evidence>
<dbReference type="Proteomes" id="UP000663870">
    <property type="component" value="Unassembled WGS sequence"/>
</dbReference>
<evidence type="ECO:0000313" key="4">
    <source>
        <dbReference type="EMBL" id="CAF1537239.1"/>
    </source>
</evidence>
<organism evidence="4 5">
    <name type="scientific">Rotaria sordida</name>
    <dbReference type="NCBI Taxonomy" id="392033"/>
    <lineage>
        <taxon>Eukaryota</taxon>
        <taxon>Metazoa</taxon>
        <taxon>Spiralia</taxon>
        <taxon>Gnathifera</taxon>
        <taxon>Rotifera</taxon>
        <taxon>Eurotatoria</taxon>
        <taxon>Bdelloidea</taxon>
        <taxon>Philodinida</taxon>
        <taxon>Philodinidae</taxon>
        <taxon>Rotaria</taxon>
    </lineage>
</organism>
<reference evidence="4" key="1">
    <citation type="submission" date="2021-02" db="EMBL/GenBank/DDBJ databases">
        <authorList>
            <person name="Nowell W R."/>
        </authorList>
    </citation>
    <scope>NUCLEOTIDE SEQUENCE</scope>
</reference>
<dbReference type="AlphaFoldDB" id="A0A815W116"/>
<keyword evidence="1" id="KW-0175">Coiled coil</keyword>
<name>A0A815W116_9BILA</name>
<feature type="coiled-coil region" evidence="1">
    <location>
        <begin position="65"/>
        <end position="123"/>
    </location>
</feature>
<feature type="compositionally biased region" description="Polar residues" evidence="2">
    <location>
        <begin position="239"/>
        <end position="262"/>
    </location>
</feature>
<protein>
    <submittedName>
        <fullName evidence="4">Uncharacterized protein</fullName>
    </submittedName>
</protein>
<sequence>MNHTDDNSSPLCTPSPPVLHLNNVYSGQSSISPQFNIDTNLDKKQDIAPLMASIENLKQLIAIPLASFSEREKNDEKIMEKLQKQEQMIAILLASFSERAKNDEKIMEKLQKQEQMIKSLMKKSPLSLQSNISNNATAQQQTELMSTINGSQLSLVANEISTITTTNSGISEEQRILEDIQNGNFMKNNQHEEIRTHATYVTTNELYFNNQSSTKPDEIDRIRYQKSQKKAKTGKECNEVSNKIADQTSGSMSNTDNENQRQIKLKSKNSQHKSSSISVDYQLLHQVVGTNNNSSTTNLLNEPVAVHLRHPIKTKFEEMTKVRRPVSLTDDFNNPLELIVSSGRLPSGNVDMDLSMVSQSQDGNHFSPYSLSTKNDGTYSDILSVKCKIPERFHCTLGTGHQRLKISLIDGFYIIENNQMTEFCYVNCKEESFETCFEIVKRDECLIGPIHCSVEIQPLYCEDSSISSPITYYPDLW</sequence>
<feature type="region of interest" description="Disordered" evidence="2">
    <location>
        <begin position="228"/>
        <end position="274"/>
    </location>
</feature>
<evidence type="ECO:0000256" key="1">
    <source>
        <dbReference type="SAM" id="Coils"/>
    </source>
</evidence>
<keyword evidence="5" id="KW-1185">Reference proteome</keyword>
<comment type="caution">
    <text evidence="4">The sequence shown here is derived from an EMBL/GenBank/DDBJ whole genome shotgun (WGS) entry which is preliminary data.</text>
</comment>
<dbReference type="Proteomes" id="UP000663854">
    <property type="component" value="Unassembled WGS sequence"/>
</dbReference>
<dbReference type="EMBL" id="CAJNOH010001865">
    <property type="protein sequence ID" value="CAF1256898.1"/>
    <property type="molecule type" value="Genomic_DNA"/>
</dbReference>
<evidence type="ECO:0000313" key="5">
    <source>
        <dbReference type="Proteomes" id="UP000663870"/>
    </source>
</evidence>
<gene>
    <name evidence="4" type="ORF">JXQ802_LOCUS42688</name>
    <name evidence="3" type="ORF">PYM288_LOCUS27670</name>
</gene>
<proteinExistence type="predicted"/>
<dbReference type="EMBL" id="CAJNOL010002922">
    <property type="protein sequence ID" value="CAF1537239.1"/>
    <property type="molecule type" value="Genomic_DNA"/>
</dbReference>
<accession>A0A815W116</accession>